<evidence type="ECO:0000313" key="3">
    <source>
        <dbReference type="Proteomes" id="UP000243297"/>
    </source>
</evidence>
<evidence type="ECO:0000256" key="1">
    <source>
        <dbReference type="SAM" id="Phobius"/>
    </source>
</evidence>
<dbReference type="EMBL" id="FUWY01000011">
    <property type="protein sequence ID" value="SKA04490.1"/>
    <property type="molecule type" value="Genomic_DNA"/>
</dbReference>
<feature type="transmembrane region" description="Helical" evidence="1">
    <location>
        <begin position="140"/>
        <end position="161"/>
    </location>
</feature>
<accession>A0A1T4QL23</accession>
<dbReference type="Proteomes" id="UP000243297">
    <property type="component" value="Unassembled WGS sequence"/>
</dbReference>
<feature type="transmembrane region" description="Helical" evidence="1">
    <location>
        <begin position="100"/>
        <end position="120"/>
    </location>
</feature>
<feature type="transmembrane region" description="Helical" evidence="1">
    <location>
        <begin position="57"/>
        <end position="79"/>
    </location>
</feature>
<dbReference type="CDD" id="cd21809">
    <property type="entry name" value="ABC-2_lan_permease-like"/>
    <property type="match status" value="1"/>
</dbReference>
<feature type="transmembrane region" description="Helical" evidence="1">
    <location>
        <begin position="215"/>
        <end position="235"/>
    </location>
</feature>
<dbReference type="STRING" id="118967.SAMN02745191_0062"/>
<reference evidence="3" key="1">
    <citation type="submission" date="2017-02" db="EMBL/GenBank/DDBJ databases">
        <authorList>
            <person name="Varghese N."/>
            <person name="Submissions S."/>
        </authorList>
    </citation>
    <scope>NUCLEOTIDE SEQUENCE [LARGE SCALE GENOMIC DNA]</scope>
    <source>
        <strain evidence="3">ATCC 25662</strain>
    </source>
</reference>
<keyword evidence="1" id="KW-1133">Transmembrane helix</keyword>
<name>A0A1T4QL23_9FIRM</name>
<evidence type="ECO:0000313" key="2">
    <source>
        <dbReference type="EMBL" id="SKA04490.1"/>
    </source>
</evidence>
<dbReference type="AlphaFoldDB" id="A0A1T4QL23"/>
<keyword evidence="1" id="KW-0472">Membrane</keyword>
<protein>
    <recommendedName>
        <fullName evidence="4">ABC-2 family transporter protein</fullName>
    </recommendedName>
</protein>
<dbReference type="Pfam" id="PF12730">
    <property type="entry name" value="ABC2_membrane_4"/>
    <property type="match status" value="1"/>
</dbReference>
<proteinExistence type="predicted"/>
<dbReference type="OrthoDB" id="1910346at2"/>
<evidence type="ECO:0008006" key="4">
    <source>
        <dbReference type="Google" id="ProtNLM"/>
    </source>
</evidence>
<keyword evidence="3" id="KW-1185">Reference proteome</keyword>
<organism evidence="2 3">
    <name type="scientific">Anaerorhabdus furcosa</name>
    <dbReference type="NCBI Taxonomy" id="118967"/>
    <lineage>
        <taxon>Bacteria</taxon>
        <taxon>Bacillati</taxon>
        <taxon>Bacillota</taxon>
        <taxon>Erysipelotrichia</taxon>
        <taxon>Erysipelotrichales</taxon>
        <taxon>Erysipelotrichaceae</taxon>
        <taxon>Anaerorhabdus</taxon>
    </lineage>
</organism>
<keyword evidence="1" id="KW-0812">Transmembrane</keyword>
<sequence length="241" mass="27019">MKTLAIEFRKEKRTGILSLMILIGILGAAYVFINFIIRKDTLLSLPLSPMDVLLTQLYGMIMVLNMFGIIVATCMIYNMEFKGSAVKKMYMLPIKVSSIYLCKFVIITFLLFVAICFQNLALTQIGITDLPQGTFEISTLIKFTGYSFVTTMPVLSFMLFVSSRFENMWIPLGIGVAGFLSGMALANSNITLFMIHPFIVMLKPAIAMSAQPNLTVSLIALIETTLFFFAGLWTTKNIRYE</sequence>
<dbReference type="RefSeq" id="WP_078712874.1">
    <property type="nucleotide sequence ID" value="NZ_FUWY01000011.1"/>
</dbReference>
<gene>
    <name evidence="2" type="ORF">SAMN02745191_0062</name>
</gene>
<feature type="transmembrane region" description="Helical" evidence="1">
    <location>
        <begin position="16"/>
        <end position="37"/>
    </location>
</feature>
<feature type="transmembrane region" description="Helical" evidence="1">
    <location>
        <begin position="168"/>
        <end position="195"/>
    </location>
</feature>